<dbReference type="EMBL" id="BMMD01000039">
    <property type="protein sequence ID" value="GGJ94141.1"/>
    <property type="molecule type" value="Genomic_DNA"/>
</dbReference>
<dbReference type="AlphaFoldDB" id="A0A917PVR4"/>
<reference evidence="3" key="2">
    <citation type="submission" date="2020-09" db="EMBL/GenBank/DDBJ databases">
        <authorList>
            <person name="Sun Q."/>
            <person name="Zhou Y."/>
        </authorList>
    </citation>
    <scope>NUCLEOTIDE SEQUENCE</scope>
    <source>
        <strain evidence="3">CGMCC 1.8984</strain>
    </source>
</reference>
<proteinExistence type="predicted"/>
<dbReference type="Proteomes" id="UP000636956">
    <property type="component" value="Unassembled WGS sequence"/>
</dbReference>
<accession>A0A917PVR4</accession>
<feature type="domain" description="GmrSD restriction endonucleases N-terminal" evidence="2">
    <location>
        <begin position="70"/>
        <end position="208"/>
    </location>
</feature>
<evidence type="ECO:0000313" key="3">
    <source>
        <dbReference type="EMBL" id="GGJ94141.1"/>
    </source>
</evidence>
<dbReference type="RefSeq" id="WP_229662479.1">
    <property type="nucleotide sequence ID" value="NZ_BAABFW010000022.1"/>
</dbReference>
<evidence type="ECO:0000313" key="4">
    <source>
        <dbReference type="Proteomes" id="UP000636956"/>
    </source>
</evidence>
<keyword evidence="4" id="KW-1185">Reference proteome</keyword>
<dbReference type="PANTHER" id="PTHR39639">
    <property type="entry name" value="CHROMOSOME 16, WHOLE GENOME SHOTGUN SEQUENCE"/>
    <property type="match status" value="1"/>
</dbReference>
<dbReference type="Pfam" id="PF03235">
    <property type="entry name" value="GmrSD_N"/>
    <property type="match status" value="1"/>
</dbReference>
<dbReference type="InterPro" id="IPR004919">
    <property type="entry name" value="GmrSD_N"/>
</dbReference>
<name>A0A917PVR4_9MICO</name>
<evidence type="ECO:0000259" key="2">
    <source>
        <dbReference type="Pfam" id="PF03235"/>
    </source>
</evidence>
<organism evidence="3 4">
    <name type="scientific">Agromyces bauzanensis</name>
    <dbReference type="NCBI Taxonomy" id="1308924"/>
    <lineage>
        <taxon>Bacteria</taxon>
        <taxon>Bacillati</taxon>
        <taxon>Actinomycetota</taxon>
        <taxon>Actinomycetes</taxon>
        <taxon>Micrococcales</taxon>
        <taxon>Microbacteriaceae</taxon>
        <taxon>Agromyces</taxon>
    </lineage>
</organism>
<gene>
    <name evidence="3" type="ORF">GCM10011372_35580</name>
</gene>
<evidence type="ECO:0000256" key="1">
    <source>
        <dbReference type="SAM" id="MobiDB-lite"/>
    </source>
</evidence>
<sequence length="388" mass="43649">MSEDEFVDDQDRTDPTVLDESETDDLGLFETEASSLPYFGADFDVAGLVRRLDDEDILIPRFDPDDSEDLTIEGFQRQRVWTAPRMEKFIESLLLGWPVPSIFLVVEPDGRYLVLDGQQRLTTLQSFYRGLHPDGRPFVLKDVAEHLQGATYETLSRESKRRLNNTFIQAVVIEPAGEDGRDAVYRLFGRLNSGGVSLTAQEIRVALYRGPLVELIRDLNHNAAWRHLFGAAHKKLKDHELVLRALAMAEVIARLDGRWDDEELRLRAYKPPMAQFLNNYLEEHGNLEGIDVDLVTTAFAESCRLLVEANGRDGLKFAGRLNAAHIDALLGTLVYAFSHGDTVGLDRVKRAIATLRNSAEYTDWVSRSTSHRDSVYGRLGSAYAALIG</sequence>
<feature type="region of interest" description="Disordered" evidence="1">
    <location>
        <begin position="1"/>
        <end position="24"/>
    </location>
</feature>
<reference evidence="3" key="1">
    <citation type="journal article" date="2014" name="Int. J. Syst. Evol. Microbiol.">
        <title>Complete genome sequence of Corynebacterium casei LMG S-19264T (=DSM 44701T), isolated from a smear-ripened cheese.</title>
        <authorList>
            <consortium name="US DOE Joint Genome Institute (JGI-PGF)"/>
            <person name="Walter F."/>
            <person name="Albersmeier A."/>
            <person name="Kalinowski J."/>
            <person name="Ruckert C."/>
        </authorList>
    </citation>
    <scope>NUCLEOTIDE SEQUENCE</scope>
    <source>
        <strain evidence="3">CGMCC 1.8984</strain>
    </source>
</reference>
<protein>
    <recommendedName>
        <fullName evidence="2">GmrSD restriction endonucleases N-terminal domain-containing protein</fullName>
    </recommendedName>
</protein>
<dbReference type="PANTHER" id="PTHR39639:SF1">
    <property type="entry name" value="DUF262 DOMAIN-CONTAINING PROTEIN"/>
    <property type="match status" value="1"/>
</dbReference>
<comment type="caution">
    <text evidence="3">The sequence shown here is derived from an EMBL/GenBank/DDBJ whole genome shotgun (WGS) entry which is preliminary data.</text>
</comment>